<evidence type="ECO:0000313" key="1">
    <source>
        <dbReference type="EMBL" id="PSJ41386.1"/>
    </source>
</evidence>
<reference evidence="1 2" key="1">
    <citation type="submission" date="2018-03" db="EMBL/GenBank/DDBJ databases">
        <title>The draft genome of Zobellella sp. 59N8.</title>
        <authorList>
            <person name="Liu L."/>
            <person name="Li L."/>
            <person name="Zhang X."/>
            <person name="Liang L."/>
            <person name="Wang T."/>
        </authorList>
    </citation>
    <scope>NUCLEOTIDE SEQUENCE [LARGE SCALE GENOMIC DNA]</scope>
    <source>
        <strain evidence="1 2">59N8</strain>
    </source>
</reference>
<organism evidence="1 2">
    <name type="scientific">Zobellella endophytica</name>
    <dbReference type="NCBI Taxonomy" id="2116700"/>
    <lineage>
        <taxon>Bacteria</taxon>
        <taxon>Pseudomonadati</taxon>
        <taxon>Pseudomonadota</taxon>
        <taxon>Gammaproteobacteria</taxon>
        <taxon>Aeromonadales</taxon>
        <taxon>Aeromonadaceae</taxon>
        <taxon>Zobellella</taxon>
    </lineage>
</organism>
<dbReference type="EMBL" id="PXYG01000011">
    <property type="protein sequence ID" value="PSJ41386.1"/>
    <property type="molecule type" value="Genomic_DNA"/>
</dbReference>
<name>A0A2P7QTU1_9GAMM</name>
<dbReference type="RefSeq" id="WP_106731108.1">
    <property type="nucleotide sequence ID" value="NZ_PXYG01000011.1"/>
</dbReference>
<protein>
    <submittedName>
        <fullName evidence="1">Uncharacterized protein</fullName>
    </submittedName>
</protein>
<dbReference type="AlphaFoldDB" id="A0A2P7QTU1"/>
<dbReference type="OrthoDB" id="6897181at2"/>
<gene>
    <name evidence="1" type="ORF">C7H85_18070</name>
</gene>
<accession>A0A2P7QTU1</accession>
<comment type="caution">
    <text evidence="1">The sequence shown here is derived from an EMBL/GenBank/DDBJ whole genome shotgun (WGS) entry which is preliminary data.</text>
</comment>
<evidence type="ECO:0000313" key="2">
    <source>
        <dbReference type="Proteomes" id="UP000240243"/>
    </source>
</evidence>
<keyword evidence="2" id="KW-1185">Reference proteome</keyword>
<proteinExistence type="predicted"/>
<dbReference type="Proteomes" id="UP000240243">
    <property type="component" value="Unassembled WGS sequence"/>
</dbReference>
<sequence>MSKQQEVTIRLDEATSALFAEYQAYTRVSPEHYLQQLLEKTLPTLEAMVGALREAGGDEQAVMELFGKKMAESLLRQQAARS</sequence>